<dbReference type="InterPro" id="IPR017871">
    <property type="entry name" value="ABC_transporter-like_CS"/>
</dbReference>
<dbReference type="InterPro" id="IPR003593">
    <property type="entry name" value="AAA+_ATPase"/>
</dbReference>
<gene>
    <name evidence="6" type="ORF">METZ01_LOCUS60844</name>
</gene>
<evidence type="ECO:0000256" key="4">
    <source>
        <dbReference type="ARBA" id="ARBA00022840"/>
    </source>
</evidence>
<evidence type="ECO:0000256" key="2">
    <source>
        <dbReference type="ARBA" id="ARBA00022448"/>
    </source>
</evidence>
<dbReference type="SMART" id="SM00382">
    <property type="entry name" value="AAA"/>
    <property type="match status" value="1"/>
</dbReference>
<protein>
    <recommendedName>
        <fullName evidence="5">ABC transporter domain-containing protein</fullName>
    </recommendedName>
</protein>
<organism evidence="6">
    <name type="scientific">marine metagenome</name>
    <dbReference type="NCBI Taxonomy" id="408172"/>
    <lineage>
        <taxon>unclassified sequences</taxon>
        <taxon>metagenomes</taxon>
        <taxon>ecological metagenomes</taxon>
    </lineage>
</organism>
<dbReference type="Pfam" id="PF00005">
    <property type="entry name" value="ABC_tran"/>
    <property type="match status" value="1"/>
</dbReference>
<proteinExistence type="inferred from homology"/>
<dbReference type="CDD" id="cd03230">
    <property type="entry name" value="ABC_DR_subfamily_A"/>
    <property type="match status" value="1"/>
</dbReference>
<dbReference type="EMBL" id="UINC01003631">
    <property type="protein sequence ID" value="SVA07990.1"/>
    <property type="molecule type" value="Genomic_DNA"/>
</dbReference>
<dbReference type="InterPro" id="IPR027417">
    <property type="entry name" value="P-loop_NTPase"/>
</dbReference>
<dbReference type="GO" id="GO:0016887">
    <property type="term" value="F:ATP hydrolysis activity"/>
    <property type="evidence" value="ECO:0007669"/>
    <property type="project" value="InterPro"/>
</dbReference>
<dbReference type="SUPFAM" id="SSF52540">
    <property type="entry name" value="P-loop containing nucleoside triphosphate hydrolases"/>
    <property type="match status" value="1"/>
</dbReference>
<evidence type="ECO:0000256" key="1">
    <source>
        <dbReference type="ARBA" id="ARBA00005417"/>
    </source>
</evidence>
<keyword evidence="4" id="KW-0067">ATP-binding</keyword>
<dbReference type="Gene3D" id="3.40.50.300">
    <property type="entry name" value="P-loop containing nucleotide triphosphate hydrolases"/>
    <property type="match status" value="1"/>
</dbReference>
<accession>A0A381SVD7</accession>
<comment type="similarity">
    <text evidence="1">Belongs to the ABC transporter superfamily.</text>
</comment>
<evidence type="ECO:0000313" key="6">
    <source>
        <dbReference type="EMBL" id="SVA07990.1"/>
    </source>
</evidence>
<dbReference type="PROSITE" id="PS50893">
    <property type="entry name" value="ABC_TRANSPORTER_2"/>
    <property type="match status" value="1"/>
</dbReference>
<evidence type="ECO:0000256" key="3">
    <source>
        <dbReference type="ARBA" id="ARBA00022741"/>
    </source>
</evidence>
<sequence length="244" mass="27503">MFIQVENLTKKFKNSLAVNKINFSIEKNKTVGLLGPNGCGKTTTIGMMLGLIKPSAGTIIIDNKNLEKTDRISLLNKMNFASPYVELPKRLTVKQNLEIYGRLYGVKNLDDKIKEVSEELNLNIFLSKKTGELSSGQKNRVSLAKSLINEPEILFLDEPTASLDPDIGDYIRSYIQSYKTKNKITIFLASHNMAEVERLCDSIIMMKNGKIIDRGTCEEIIKKHGRNNLEETFLKLARSKDEVS</sequence>
<dbReference type="PANTHER" id="PTHR42711">
    <property type="entry name" value="ABC TRANSPORTER ATP-BINDING PROTEIN"/>
    <property type="match status" value="1"/>
</dbReference>
<evidence type="ECO:0000259" key="5">
    <source>
        <dbReference type="PROSITE" id="PS50893"/>
    </source>
</evidence>
<feature type="domain" description="ABC transporter" evidence="5">
    <location>
        <begin position="3"/>
        <end position="233"/>
    </location>
</feature>
<name>A0A381SVD7_9ZZZZ</name>
<dbReference type="PANTHER" id="PTHR42711:SF5">
    <property type="entry name" value="ABC TRANSPORTER ATP-BINDING PROTEIN NATA"/>
    <property type="match status" value="1"/>
</dbReference>
<dbReference type="AlphaFoldDB" id="A0A381SVD7"/>
<dbReference type="InterPro" id="IPR050763">
    <property type="entry name" value="ABC_transporter_ATP-binding"/>
</dbReference>
<dbReference type="InterPro" id="IPR003439">
    <property type="entry name" value="ABC_transporter-like_ATP-bd"/>
</dbReference>
<dbReference type="GO" id="GO:0005524">
    <property type="term" value="F:ATP binding"/>
    <property type="evidence" value="ECO:0007669"/>
    <property type="project" value="UniProtKB-KW"/>
</dbReference>
<keyword evidence="2" id="KW-0813">Transport</keyword>
<reference evidence="6" key="1">
    <citation type="submission" date="2018-05" db="EMBL/GenBank/DDBJ databases">
        <authorList>
            <person name="Lanie J.A."/>
            <person name="Ng W.-L."/>
            <person name="Kazmierczak K.M."/>
            <person name="Andrzejewski T.M."/>
            <person name="Davidsen T.M."/>
            <person name="Wayne K.J."/>
            <person name="Tettelin H."/>
            <person name="Glass J.I."/>
            <person name="Rusch D."/>
            <person name="Podicherti R."/>
            <person name="Tsui H.-C.T."/>
            <person name="Winkler M.E."/>
        </authorList>
    </citation>
    <scope>NUCLEOTIDE SEQUENCE</scope>
</reference>
<keyword evidence="3" id="KW-0547">Nucleotide-binding</keyword>
<dbReference type="PROSITE" id="PS00211">
    <property type="entry name" value="ABC_TRANSPORTER_1"/>
    <property type="match status" value="1"/>
</dbReference>